<accession>A0AAW2JHN8</accession>
<dbReference type="AlphaFoldDB" id="A0AAW2JHN8"/>
<reference evidence="3" key="2">
    <citation type="journal article" date="2024" name="Plant">
        <title>Genomic evolution and insights into agronomic trait innovations of Sesamum species.</title>
        <authorList>
            <person name="Miao H."/>
            <person name="Wang L."/>
            <person name="Qu L."/>
            <person name="Liu H."/>
            <person name="Sun Y."/>
            <person name="Le M."/>
            <person name="Wang Q."/>
            <person name="Wei S."/>
            <person name="Zheng Y."/>
            <person name="Lin W."/>
            <person name="Duan Y."/>
            <person name="Cao H."/>
            <person name="Xiong S."/>
            <person name="Wang X."/>
            <person name="Wei L."/>
            <person name="Li C."/>
            <person name="Ma Q."/>
            <person name="Ju M."/>
            <person name="Zhao R."/>
            <person name="Li G."/>
            <person name="Mu C."/>
            <person name="Tian Q."/>
            <person name="Mei H."/>
            <person name="Zhang T."/>
            <person name="Gao T."/>
            <person name="Zhang H."/>
        </authorList>
    </citation>
    <scope>NUCLEOTIDE SEQUENCE</scope>
    <source>
        <strain evidence="3">G02</strain>
    </source>
</reference>
<feature type="compositionally biased region" description="Polar residues" evidence="1">
    <location>
        <begin position="132"/>
        <end position="155"/>
    </location>
</feature>
<organism evidence="3">
    <name type="scientific">Sesamum radiatum</name>
    <name type="common">Black benniseed</name>
    <dbReference type="NCBI Taxonomy" id="300843"/>
    <lineage>
        <taxon>Eukaryota</taxon>
        <taxon>Viridiplantae</taxon>
        <taxon>Streptophyta</taxon>
        <taxon>Embryophyta</taxon>
        <taxon>Tracheophyta</taxon>
        <taxon>Spermatophyta</taxon>
        <taxon>Magnoliopsida</taxon>
        <taxon>eudicotyledons</taxon>
        <taxon>Gunneridae</taxon>
        <taxon>Pentapetalae</taxon>
        <taxon>asterids</taxon>
        <taxon>lamiids</taxon>
        <taxon>Lamiales</taxon>
        <taxon>Pedaliaceae</taxon>
        <taxon>Sesamum</taxon>
    </lineage>
</organism>
<reference evidence="3" key="1">
    <citation type="submission" date="2020-06" db="EMBL/GenBank/DDBJ databases">
        <authorList>
            <person name="Li T."/>
            <person name="Hu X."/>
            <person name="Zhang T."/>
            <person name="Song X."/>
            <person name="Zhang H."/>
            <person name="Dai N."/>
            <person name="Sheng W."/>
            <person name="Hou X."/>
            <person name="Wei L."/>
        </authorList>
    </citation>
    <scope>NUCLEOTIDE SEQUENCE</scope>
    <source>
        <strain evidence="3">G02</strain>
        <tissue evidence="3">Leaf</tissue>
    </source>
</reference>
<gene>
    <name evidence="3" type="ORF">Sradi_6957600</name>
</gene>
<protein>
    <recommendedName>
        <fullName evidence="2">DUF4283 domain-containing protein</fullName>
    </recommendedName>
</protein>
<feature type="region of interest" description="Disordered" evidence="1">
    <location>
        <begin position="125"/>
        <end position="174"/>
    </location>
</feature>
<dbReference type="InterPro" id="IPR025558">
    <property type="entry name" value="DUF4283"/>
</dbReference>
<dbReference type="PANTHER" id="PTHR31286">
    <property type="entry name" value="GLYCINE-RICH CELL WALL STRUCTURAL PROTEIN 1.8-LIKE"/>
    <property type="match status" value="1"/>
</dbReference>
<feature type="domain" description="DUF4283" evidence="2">
    <location>
        <begin position="227"/>
        <end position="304"/>
    </location>
</feature>
<feature type="region of interest" description="Disordered" evidence="1">
    <location>
        <begin position="462"/>
        <end position="493"/>
    </location>
</feature>
<sequence>MVYHEMDSHEILSLSHNTHTDTYAQTRNPNSVVVDADGDDDDASVRVSDETIDGNIRQEFSFSDFYSLALRVLDGDSSSLEKLDSLKHQWEQRFSPPVEVLSRTRRLLPRFPSKVNFLPRQSIQLPVPAPAGQNSLPHNQDSQDPLPHNQESQDSPPERQSPAAPAETSSPPEIFVGNIKINMTRTDTIADGFLNSSWKTLRFIPPENQNDEIIIKPTIDMIERGSARWQATAVGYFLGKKPFFPQLEAFARANWKGLMHVSSTANGFFFFTFKTRAFMEEVMEEGPWLFQGQPVVLQAWEQGMSLRRHKHMQVPVWIRIRHLPMEYLTEDGLSAVASGVGVPLYTDKITKLCSRLDFARVCIMLDFHSKLPRHLVVVSPILKDGQAVPIKVDIEYEWLPLRCVQCCSLGHDRKSCPELQARKQSVPVSVFVRKKQSNTVDLPNPAGDDMADDLEAEGDHITSGPAISKVPSFSTTIPSNPAPMSGNSAGDGLESKGKEVIVYNPFAVLGEQGEYSDEIMESFHELGPKTSSPTQGTP</sequence>
<evidence type="ECO:0000313" key="3">
    <source>
        <dbReference type="EMBL" id="KAL0293080.1"/>
    </source>
</evidence>
<evidence type="ECO:0000259" key="2">
    <source>
        <dbReference type="Pfam" id="PF14111"/>
    </source>
</evidence>
<dbReference type="EMBL" id="JACGWJ010000354">
    <property type="protein sequence ID" value="KAL0293080.1"/>
    <property type="molecule type" value="Genomic_DNA"/>
</dbReference>
<proteinExistence type="predicted"/>
<dbReference type="PANTHER" id="PTHR31286:SF180">
    <property type="entry name" value="OS10G0362600 PROTEIN"/>
    <property type="match status" value="1"/>
</dbReference>
<comment type="caution">
    <text evidence="3">The sequence shown here is derived from an EMBL/GenBank/DDBJ whole genome shotgun (WGS) entry which is preliminary data.</text>
</comment>
<name>A0AAW2JHN8_SESRA</name>
<dbReference type="Pfam" id="PF14111">
    <property type="entry name" value="DUF4283"/>
    <property type="match status" value="1"/>
</dbReference>
<feature type="compositionally biased region" description="Low complexity" evidence="1">
    <location>
        <begin position="161"/>
        <end position="173"/>
    </location>
</feature>
<dbReference type="InterPro" id="IPR040256">
    <property type="entry name" value="At4g02000-like"/>
</dbReference>
<evidence type="ECO:0000256" key="1">
    <source>
        <dbReference type="SAM" id="MobiDB-lite"/>
    </source>
</evidence>